<dbReference type="EMBL" id="JAUFPN010000127">
    <property type="protein sequence ID" value="MDN3564999.1"/>
    <property type="molecule type" value="Genomic_DNA"/>
</dbReference>
<evidence type="ECO:0000256" key="1">
    <source>
        <dbReference type="SAM" id="MobiDB-lite"/>
    </source>
</evidence>
<dbReference type="Proteomes" id="UP001529369">
    <property type="component" value="Unassembled WGS sequence"/>
</dbReference>
<comment type="caution">
    <text evidence="2">The sequence shown here is derived from an EMBL/GenBank/DDBJ whole genome shotgun (WGS) entry which is preliminary data.</text>
</comment>
<sequence length="307" mass="33785">MLDDIKVLPNTDADDDWDDFLNGISRLPGGGAYRDKDNLEDSFSPITPSVLDKPEEEASKHILSLDYQPERENNPTLKPKERQAKEWLFLAKATKPLSPRSAAAFAEPVPSVRPPSNLRRPGGFALAPDRLELKQVAASKLLSLHRTPLTPAAEAFTAEVIRKICRAEAYKGLRQRRRSESAQRQFHQATGALVANLLGAWSCTPPAATSRTLNVHSFTGEDVGRRSFLAALGGMKAAGLIQQRQGGRSKDGQAGIVSRFWPDNRFLNCGFRRRRPPIPISSRPPFQSDGGQARSSSQVGFAHVMVR</sequence>
<protein>
    <submittedName>
        <fullName evidence="2">Uncharacterized protein</fullName>
    </submittedName>
</protein>
<proteinExistence type="predicted"/>
<feature type="region of interest" description="Disordered" evidence="1">
    <location>
        <begin position="36"/>
        <end position="58"/>
    </location>
</feature>
<accession>A0ABT8A5F6</accession>
<evidence type="ECO:0000313" key="2">
    <source>
        <dbReference type="EMBL" id="MDN3564999.1"/>
    </source>
</evidence>
<keyword evidence="3" id="KW-1185">Reference proteome</keyword>
<dbReference type="RefSeq" id="WP_290316816.1">
    <property type="nucleotide sequence ID" value="NZ_JAUFPN010000127.1"/>
</dbReference>
<reference evidence="3" key="1">
    <citation type="journal article" date="2019" name="Int. J. Syst. Evol. Microbiol.">
        <title>The Global Catalogue of Microorganisms (GCM) 10K type strain sequencing project: providing services to taxonomists for standard genome sequencing and annotation.</title>
        <authorList>
            <consortium name="The Broad Institute Genomics Platform"/>
            <consortium name="The Broad Institute Genome Sequencing Center for Infectious Disease"/>
            <person name="Wu L."/>
            <person name="Ma J."/>
        </authorList>
    </citation>
    <scope>NUCLEOTIDE SEQUENCE [LARGE SCALE GENOMIC DNA]</scope>
    <source>
        <strain evidence="3">CECT 7131</strain>
    </source>
</reference>
<gene>
    <name evidence="2" type="ORF">QWZ14_11570</name>
</gene>
<name>A0ABT8A5F6_9PROT</name>
<organism evidence="2 3">
    <name type="scientific">Paeniroseomonas aquatica</name>
    <dbReference type="NCBI Taxonomy" id="373043"/>
    <lineage>
        <taxon>Bacteria</taxon>
        <taxon>Pseudomonadati</taxon>
        <taxon>Pseudomonadota</taxon>
        <taxon>Alphaproteobacteria</taxon>
        <taxon>Acetobacterales</taxon>
        <taxon>Acetobacteraceae</taxon>
        <taxon>Paeniroseomonas</taxon>
    </lineage>
</organism>
<evidence type="ECO:0000313" key="3">
    <source>
        <dbReference type="Proteomes" id="UP001529369"/>
    </source>
</evidence>
<feature type="compositionally biased region" description="Polar residues" evidence="1">
    <location>
        <begin position="289"/>
        <end position="299"/>
    </location>
</feature>
<feature type="region of interest" description="Disordered" evidence="1">
    <location>
        <begin position="275"/>
        <end position="300"/>
    </location>
</feature>